<evidence type="ECO:0000256" key="1">
    <source>
        <dbReference type="SAM" id="Coils"/>
    </source>
</evidence>
<feature type="compositionally biased region" description="Basic and acidic residues" evidence="2">
    <location>
        <begin position="1445"/>
        <end position="1457"/>
    </location>
</feature>
<feature type="region of interest" description="Disordered" evidence="2">
    <location>
        <begin position="458"/>
        <end position="526"/>
    </location>
</feature>
<keyword evidence="4" id="KW-1185">Reference proteome</keyword>
<dbReference type="OrthoDB" id="6349262at2759"/>
<feature type="coiled-coil region" evidence="1">
    <location>
        <begin position="73"/>
        <end position="102"/>
    </location>
</feature>
<proteinExistence type="predicted"/>
<evidence type="ECO:0000313" key="4">
    <source>
        <dbReference type="Proteomes" id="UP000326759"/>
    </source>
</evidence>
<dbReference type="Proteomes" id="UP000326759">
    <property type="component" value="Unassembled WGS sequence"/>
</dbReference>
<feature type="compositionally biased region" description="Basic and acidic residues" evidence="2">
    <location>
        <begin position="999"/>
        <end position="1008"/>
    </location>
</feature>
<feature type="compositionally biased region" description="Polar residues" evidence="2">
    <location>
        <begin position="949"/>
        <end position="959"/>
    </location>
</feature>
<accession>A0A5N5SVH3</accession>
<name>A0A5N5SVH3_9CRUS</name>
<protein>
    <submittedName>
        <fullName evidence="3">Uncharacterized protein</fullName>
    </submittedName>
</protein>
<feature type="compositionally biased region" description="Low complexity" evidence="2">
    <location>
        <begin position="1846"/>
        <end position="1859"/>
    </location>
</feature>
<feature type="region of interest" description="Disordered" evidence="2">
    <location>
        <begin position="263"/>
        <end position="287"/>
    </location>
</feature>
<feature type="region of interest" description="Disordered" evidence="2">
    <location>
        <begin position="1418"/>
        <end position="1496"/>
    </location>
</feature>
<evidence type="ECO:0000256" key="2">
    <source>
        <dbReference type="SAM" id="MobiDB-lite"/>
    </source>
</evidence>
<feature type="region of interest" description="Disordered" evidence="2">
    <location>
        <begin position="1337"/>
        <end position="1364"/>
    </location>
</feature>
<feature type="compositionally biased region" description="Basic residues" evidence="2">
    <location>
        <begin position="267"/>
        <end position="281"/>
    </location>
</feature>
<feature type="compositionally biased region" description="Polar residues" evidence="2">
    <location>
        <begin position="1289"/>
        <end position="1301"/>
    </location>
</feature>
<feature type="compositionally biased region" description="Polar residues" evidence="2">
    <location>
        <begin position="1198"/>
        <end position="1212"/>
    </location>
</feature>
<feature type="compositionally biased region" description="Basic and acidic residues" evidence="2">
    <location>
        <begin position="1350"/>
        <end position="1362"/>
    </location>
</feature>
<feature type="region of interest" description="Disordered" evidence="2">
    <location>
        <begin position="765"/>
        <end position="1301"/>
    </location>
</feature>
<keyword evidence="1" id="KW-0175">Coiled coil</keyword>
<evidence type="ECO:0000313" key="3">
    <source>
        <dbReference type="EMBL" id="KAB7497918.1"/>
    </source>
</evidence>
<feature type="region of interest" description="Disordered" evidence="2">
    <location>
        <begin position="1804"/>
        <end position="1868"/>
    </location>
</feature>
<feature type="compositionally biased region" description="Polar residues" evidence="2">
    <location>
        <begin position="802"/>
        <end position="820"/>
    </location>
</feature>
<gene>
    <name evidence="3" type="ORF">Anas_07912</name>
</gene>
<sequence length="1868" mass="209741">MSDKCVACGEIAEGKPLYKKLGSSDCQVEVFKALHEMELLSLPEKEKNNHYICWDCDETIAEEYATFISTEAKKKAVEAKRKQQDEARKIKLQKKLKQAFKKAHDDALKASGVAPPVSKYKMKEKEREENRYYASFCLLCKCPFEASKSRGYQRFTLQKMVDDELDVADVLVKMGLKLDITPDLKRKRFICCQCYNKIRRNYKAHSRGGVGSPLPLQLQEKNDPMSVFQRRPTAEEHAAEIAKLIPPSIANLYKVVTNEDGAEPVKTKPKLKSKKRSKSKERKLNGKFEAMRKGVSPKSTPTIRTLLPKRTSDVDHSVGGNSTSAVTSDGTKVIDFGICNLCGLGYNSRPKEFWFKLSHRMPSVMGVTVLKALQILDSDLADVSPNVREKELVCKPCFSRVCKGFRSQILRTIADKKGIDVTKLELSKIKVKVNESFFNSDNSDLDQSLIQEQKKLNGTITNNNNNNNYIEPKVHKNSSNKKSIPPHRRPRPKCKRNISPNKGKINCSEKSSGNGYKSNENHQPGLNNIHKHGVKAPLEKCKKMSKTLTSDNSFHMTEKCYVFKRCKKTFHKILNSLQSELELINLINDSRHLRYKGKVVLLSSVTVDVANLNGILSKSELAENVGIRLELYKDLYQFSNFRRNLKSKKDWTKCAICQKEDLSVDKTTRWLEDPVAPPNLMVPLRWAYLSIATSPPNSKINFAVDDGKVCENCHGSLKKNFGDFVGSRVASSHGLSSEKVVLEKYKVSFDSVAMNIVADPLQASSTNKGKVKKQEMQNINKSPRPKSEKLTSTECPKENDTNENTDPNIQENGRANTTETISKEKDSSSNAQANSEVDTKVANNSSVNQNCSNDETLINNNSNDTNLPTDSNKTLSRHQSEEGPEDDTLSMDLQLSDSESEAEQDKKKCPASDKISGENNAKDTAFSSETTKSHNHIDQEQNGEDLCATKSSNKETCTNLKEPESDNLSILNKKEQDENPKETNKSSEEPESEDLNILSKKDQDKNAKETSNSSKEPESNDFGNSNEEDLDKNPKEASNSSREPQNNDFDFGNSNEEDLDKNPKETSNSSTNKGSSKEHESNDLGILNKESQNIDPKETSNSSKDPESNDLNILNGKEQNIDSKEIRNNSKEPKSIDLGILNERDQHIDSTKENVVEKQSENKEEKSTKTSDDEEEPLGNHGDNVSPSPTVYDKSSKNKNLCNNTESLVLNLSTSSEEDEEVSEKEKQNKVSEEIEVQNTILKEKDQVTESENEVQNVSEVKGQLENSKSEGVVSCLQNTNTEEKEHINTNSKLTANGKNISQSRENTLDVLSTCTLEDEDVMIIDESSKKEQVISNKRKISDTSFTDENTSKKKCLEEKQTSDLQKTQEVQELCQSLADPENSPNCESNTELVNGVEEIDEVSEQSDDLQLRYKPLELSLNKGTNSQKQSNKYTKESPSYPKQKPNENEFEQETRLGEMQNDIGIAKQTTSKEFYTKNNEKSSLSKSASTSTVPVSLKRKSISDDEFEPRLVLSSLSPHLMATVNEEETELGEDNVAPFAQRKKFKNKNQNGDTPQISEKQALQYCVDDIWNTIQSICLDDLIIEGIENPLKSSQYTIGLLFAFNDLRNHLGASVEDLVLWIEKLMPIEMKDKGLKPSMLKFTNYLRCTTARGENVNSKILKQALPKELFCISKVVTANGSEDKKNSGKCYIEDIADPLREVKNPKWEDFLKPVNLDNLIAGKPSRVSWNDFNNGLLYALWKVNKLMNYDNNNYINWLSLTSTAVLKYKDYMAMSKAVVAIDKHLQNYPEEINRLIAPVVVRSNKGETSPSSKDKSNSATCSGEKGSTVVEGDMLVEKEVSKPMNSSSNENSISNVTSDNCYVNKNR</sequence>
<feature type="compositionally biased region" description="Polar residues" evidence="2">
    <location>
        <begin position="1807"/>
        <end position="1822"/>
    </location>
</feature>
<feature type="compositionally biased region" description="Basic and acidic residues" evidence="2">
    <location>
        <begin position="972"/>
        <end position="988"/>
    </location>
</feature>
<feature type="compositionally biased region" description="Polar residues" evidence="2">
    <location>
        <begin position="1036"/>
        <end position="1054"/>
    </location>
</feature>
<feature type="compositionally biased region" description="Basic and acidic residues" evidence="2">
    <location>
        <begin position="1224"/>
        <end position="1233"/>
    </location>
</feature>
<feature type="compositionally biased region" description="Basic and acidic residues" evidence="2">
    <location>
        <begin position="1142"/>
        <end position="1171"/>
    </location>
</feature>
<feature type="compositionally biased region" description="Polar residues" evidence="2">
    <location>
        <begin position="508"/>
        <end position="526"/>
    </location>
</feature>
<feature type="compositionally biased region" description="Basic and acidic residues" evidence="2">
    <location>
        <begin position="785"/>
        <end position="800"/>
    </location>
</feature>
<feature type="compositionally biased region" description="Basic residues" evidence="2">
    <location>
        <begin position="475"/>
        <end position="496"/>
    </location>
</feature>
<reference evidence="3 4" key="1">
    <citation type="journal article" date="2019" name="PLoS Biol.">
        <title>Sex chromosomes control vertical transmission of feminizing Wolbachia symbionts in an isopod.</title>
        <authorList>
            <person name="Becking T."/>
            <person name="Chebbi M.A."/>
            <person name="Giraud I."/>
            <person name="Moumen B."/>
            <person name="Laverre T."/>
            <person name="Caubet Y."/>
            <person name="Peccoud J."/>
            <person name="Gilbert C."/>
            <person name="Cordaux R."/>
        </authorList>
    </citation>
    <scope>NUCLEOTIDE SEQUENCE [LARGE SCALE GENOMIC DNA]</scope>
    <source>
        <strain evidence="3">ANa2</strain>
        <tissue evidence="3">Whole body excluding digestive tract and cuticle</tissue>
    </source>
</reference>
<dbReference type="EMBL" id="SEYY01019759">
    <property type="protein sequence ID" value="KAB7497918.1"/>
    <property type="molecule type" value="Genomic_DNA"/>
</dbReference>
<organism evidence="3 4">
    <name type="scientific">Armadillidium nasatum</name>
    <dbReference type="NCBI Taxonomy" id="96803"/>
    <lineage>
        <taxon>Eukaryota</taxon>
        <taxon>Metazoa</taxon>
        <taxon>Ecdysozoa</taxon>
        <taxon>Arthropoda</taxon>
        <taxon>Crustacea</taxon>
        <taxon>Multicrustacea</taxon>
        <taxon>Malacostraca</taxon>
        <taxon>Eumalacostraca</taxon>
        <taxon>Peracarida</taxon>
        <taxon>Isopoda</taxon>
        <taxon>Oniscidea</taxon>
        <taxon>Crinocheta</taxon>
        <taxon>Armadillidiidae</taxon>
        <taxon>Armadillidium</taxon>
    </lineage>
</organism>
<feature type="compositionally biased region" description="Basic and acidic residues" evidence="2">
    <location>
        <begin position="1119"/>
        <end position="1135"/>
    </location>
</feature>
<feature type="compositionally biased region" description="Low complexity" evidence="2">
    <location>
        <begin position="1482"/>
        <end position="1493"/>
    </location>
</feature>
<feature type="compositionally biased region" description="Polar residues" evidence="2">
    <location>
        <begin position="1089"/>
        <end position="1103"/>
    </location>
</feature>
<feature type="compositionally biased region" description="Low complexity" evidence="2">
    <location>
        <begin position="1065"/>
        <end position="1074"/>
    </location>
</feature>
<feature type="compositionally biased region" description="Polar residues" evidence="2">
    <location>
        <begin position="1422"/>
        <end position="1433"/>
    </location>
</feature>
<comment type="caution">
    <text evidence="3">The sequence shown here is derived from an EMBL/GenBank/DDBJ whole genome shotgun (WGS) entry which is preliminary data.</text>
</comment>
<feature type="compositionally biased region" description="Polar residues" evidence="2">
    <location>
        <begin position="828"/>
        <end position="874"/>
    </location>
</feature>